<dbReference type="PANTHER" id="PTHR16047">
    <property type="entry name" value="RFWD3 PROTEIN"/>
    <property type="match status" value="1"/>
</dbReference>
<feature type="domain" description="RING-type" evidence="3">
    <location>
        <begin position="124"/>
        <end position="169"/>
    </location>
</feature>
<dbReference type="Pfam" id="PF13639">
    <property type="entry name" value="zf-RING_2"/>
    <property type="match status" value="1"/>
</dbReference>
<dbReference type="InterPro" id="IPR013083">
    <property type="entry name" value="Znf_RING/FYVE/PHD"/>
</dbReference>
<dbReference type="GO" id="GO:0004842">
    <property type="term" value="F:ubiquitin-protein transferase activity"/>
    <property type="evidence" value="ECO:0007669"/>
    <property type="project" value="InterPro"/>
</dbReference>
<gene>
    <name evidence="4" type="ORF">PDIGIT_LOCUS3918</name>
</gene>
<evidence type="ECO:0000313" key="5">
    <source>
        <dbReference type="Proteomes" id="UP001152607"/>
    </source>
</evidence>
<proteinExistence type="predicted"/>
<dbReference type="PROSITE" id="PS50089">
    <property type="entry name" value="ZF_RING_2"/>
    <property type="match status" value="1"/>
</dbReference>
<evidence type="ECO:0000313" key="4">
    <source>
        <dbReference type="EMBL" id="CAI6327746.1"/>
    </source>
</evidence>
<keyword evidence="1" id="KW-0863">Zinc-finger</keyword>
<evidence type="ECO:0000256" key="1">
    <source>
        <dbReference type="PROSITE-ProRule" id="PRU00175"/>
    </source>
</evidence>
<dbReference type="SMART" id="SM00184">
    <property type="entry name" value="RING"/>
    <property type="match status" value="1"/>
</dbReference>
<keyword evidence="1" id="KW-0479">Metal-binding</keyword>
<dbReference type="OrthoDB" id="5396564at2759"/>
<dbReference type="Gene3D" id="3.30.40.10">
    <property type="entry name" value="Zinc/RING finger domain, C3HC4 (zinc finger)"/>
    <property type="match status" value="1"/>
</dbReference>
<name>A0A9W4U9Y9_9PLEO</name>
<protein>
    <recommendedName>
        <fullName evidence="3">RING-type domain-containing protein</fullName>
    </recommendedName>
</protein>
<keyword evidence="1" id="KW-0862">Zinc</keyword>
<dbReference type="GO" id="GO:0005634">
    <property type="term" value="C:nucleus"/>
    <property type="evidence" value="ECO:0007669"/>
    <property type="project" value="InterPro"/>
</dbReference>
<organism evidence="4 5">
    <name type="scientific">Periconia digitata</name>
    <dbReference type="NCBI Taxonomy" id="1303443"/>
    <lineage>
        <taxon>Eukaryota</taxon>
        <taxon>Fungi</taxon>
        <taxon>Dikarya</taxon>
        <taxon>Ascomycota</taxon>
        <taxon>Pezizomycotina</taxon>
        <taxon>Dothideomycetes</taxon>
        <taxon>Pleosporomycetidae</taxon>
        <taxon>Pleosporales</taxon>
        <taxon>Massarineae</taxon>
        <taxon>Periconiaceae</taxon>
        <taxon>Periconia</taxon>
    </lineage>
</organism>
<dbReference type="InterPro" id="IPR037381">
    <property type="entry name" value="RFWD3"/>
</dbReference>
<dbReference type="Proteomes" id="UP001152607">
    <property type="component" value="Unassembled WGS sequence"/>
</dbReference>
<reference evidence="4" key="1">
    <citation type="submission" date="2023-01" db="EMBL/GenBank/DDBJ databases">
        <authorList>
            <person name="Van Ghelder C."/>
            <person name="Rancurel C."/>
        </authorList>
    </citation>
    <scope>NUCLEOTIDE SEQUENCE</scope>
    <source>
        <strain evidence="4">CNCM I-4278</strain>
    </source>
</reference>
<dbReference type="AlphaFoldDB" id="A0A9W4U9Y9"/>
<sequence>MSDHPQENSPPVDQSGDDIPRQQTPETPDSVAIHSTEMTTSSGISATESVPTSGAFNHGYVNDIRIGDDVMFSVMQVQGNLLRLLSEAPNALFQSLEMQELQAINFIDGLEVATLRDDEIGTKCPCCLEEYGEGHHPVRTTCGHVFGRRCLVEWVEIRMDNSRLCPLCRTPFVQSAGADHAV</sequence>
<evidence type="ECO:0000259" key="3">
    <source>
        <dbReference type="PROSITE" id="PS50089"/>
    </source>
</evidence>
<feature type="region of interest" description="Disordered" evidence="2">
    <location>
        <begin position="1"/>
        <end position="32"/>
    </location>
</feature>
<dbReference type="InterPro" id="IPR001841">
    <property type="entry name" value="Znf_RING"/>
</dbReference>
<dbReference type="GO" id="GO:0016567">
    <property type="term" value="P:protein ubiquitination"/>
    <property type="evidence" value="ECO:0007669"/>
    <property type="project" value="InterPro"/>
</dbReference>
<dbReference type="SUPFAM" id="SSF57850">
    <property type="entry name" value="RING/U-box"/>
    <property type="match status" value="1"/>
</dbReference>
<dbReference type="PANTHER" id="PTHR16047:SF7">
    <property type="entry name" value="E3 UBIQUITIN-PROTEIN LIGASE RFWD3"/>
    <property type="match status" value="1"/>
</dbReference>
<accession>A0A9W4U9Y9</accession>
<dbReference type="GO" id="GO:0036297">
    <property type="term" value="P:interstrand cross-link repair"/>
    <property type="evidence" value="ECO:0007669"/>
    <property type="project" value="InterPro"/>
</dbReference>
<keyword evidence="5" id="KW-1185">Reference proteome</keyword>
<evidence type="ECO:0000256" key="2">
    <source>
        <dbReference type="SAM" id="MobiDB-lite"/>
    </source>
</evidence>
<dbReference type="EMBL" id="CAOQHR010000002">
    <property type="protein sequence ID" value="CAI6327746.1"/>
    <property type="molecule type" value="Genomic_DNA"/>
</dbReference>
<dbReference type="GO" id="GO:0008270">
    <property type="term" value="F:zinc ion binding"/>
    <property type="evidence" value="ECO:0007669"/>
    <property type="project" value="UniProtKB-KW"/>
</dbReference>
<comment type="caution">
    <text evidence="4">The sequence shown here is derived from an EMBL/GenBank/DDBJ whole genome shotgun (WGS) entry which is preliminary data.</text>
</comment>